<dbReference type="PANTHER" id="PTHR38166:SF1">
    <property type="entry name" value="C2H2-TYPE DOMAIN-CONTAINING PROTEIN"/>
    <property type="match status" value="1"/>
</dbReference>
<feature type="compositionally biased region" description="Polar residues" evidence="1">
    <location>
        <begin position="1"/>
        <end position="18"/>
    </location>
</feature>
<accession>A0AA39XUL0</accession>
<gene>
    <name evidence="2" type="ORF">B0T16DRAFT_243327</name>
</gene>
<sequence length="872" mass="96462">MSSTARHCPPRSSQSFPHKTSGGDNRKPRPPQSSVPRLERLHSLPSRLLGCPFRKSDPLGFNIRDAYQCCQGFATVPDVVDHVCSFHDGRKDEVLRCFSNLKPGYHRDAEAWSMLYMAIFPGSHSPPSPYHCKVVEHLDYYRIQSSCLVNFANHLEETVDTQQLKLDPVDYIMDIISKFVDVTFHFATQYGLNLIEVPSIDKQDATCNLGNFVKTEAKWKGTPTGTVEAHLMDTAKGTDKQLKTEEVAVKKDPADTPVNTWKNVVGLAETNDAFESKPDGPIPEIVDLTGTESVSSEDSDMESNGEDDPTKPPAQGLGNSSVNSPGDHFQSPEDGVPDWQLREILNYTCHNVLGATFDSIANSRLLYDTLIDLAEDFVVDLTETAASCNQAAGTGGTNGGLPSQTNLNNAPSNSSARTFSSFRGRSGGENGQGGDGGAGNNRQNSSAKQSALSRGRGRDIRLPCPFRMMYPRTFNVRSHYSCSMTYFPTIGRLKDHLREYHKRQDGAEVLCTRCFAGFKSRDDLNRHTRAVPGCDPAEYDPIPGLHGEAVNLLRGRDRAGQDYQEQWKEICKIVFQNDQTIPKAEYHAVMEHFEFAEVFLRFFGELSRHLNPWVSPEEEGAVDQFGQQAAESLFDWYNLGLDNSQSWSQIADTIGSDDVRCKDFEVLTVYCIKTLQRLAENSLNTLHENDGSRGNGGRRQRRREVPPDRLPTPAPSQGPSSMPNNSPLVFPHNDGGRPQKRRRLAPVPTPTTSMQVLSPGDERLPPLHQLGTPPGPGIGSGYLRPQGLHMAASAFPGSVQIAPNAQIRTPNSLVQYPYPVHQARGPNTELLSPNVGQGEAGDEGIEHWDVTYWIQDPPDFLTKLDRQHTPGE</sequence>
<feature type="compositionally biased region" description="Polar residues" evidence="1">
    <location>
        <begin position="717"/>
        <end position="727"/>
    </location>
</feature>
<feature type="compositionally biased region" description="Polar residues" evidence="1">
    <location>
        <begin position="401"/>
        <end position="421"/>
    </location>
</feature>
<dbReference type="AlphaFoldDB" id="A0AA39XUL0"/>
<dbReference type="PANTHER" id="PTHR38166">
    <property type="entry name" value="C2H2-TYPE DOMAIN-CONTAINING PROTEIN-RELATED"/>
    <property type="match status" value="1"/>
</dbReference>
<organism evidence="2 3">
    <name type="scientific">Cercophora newfieldiana</name>
    <dbReference type="NCBI Taxonomy" id="92897"/>
    <lineage>
        <taxon>Eukaryota</taxon>
        <taxon>Fungi</taxon>
        <taxon>Dikarya</taxon>
        <taxon>Ascomycota</taxon>
        <taxon>Pezizomycotina</taxon>
        <taxon>Sordariomycetes</taxon>
        <taxon>Sordariomycetidae</taxon>
        <taxon>Sordariales</taxon>
        <taxon>Lasiosphaeriaceae</taxon>
        <taxon>Cercophora</taxon>
    </lineage>
</organism>
<dbReference type="Proteomes" id="UP001174936">
    <property type="component" value="Unassembled WGS sequence"/>
</dbReference>
<feature type="region of interest" description="Disordered" evidence="1">
    <location>
        <begin position="685"/>
        <end position="763"/>
    </location>
</feature>
<feature type="compositionally biased region" description="Polar residues" evidence="1">
    <location>
        <begin position="443"/>
        <end position="452"/>
    </location>
</feature>
<reference evidence="2" key="1">
    <citation type="submission" date="2023-06" db="EMBL/GenBank/DDBJ databases">
        <title>Genome-scale phylogeny and comparative genomics of the fungal order Sordariales.</title>
        <authorList>
            <consortium name="Lawrence Berkeley National Laboratory"/>
            <person name="Hensen N."/>
            <person name="Bonometti L."/>
            <person name="Westerberg I."/>
            <person name="Brannstrom I.O."/>
            <person name="Guillou S."/>
            <person name="Cros-Aarteil S."/>
            <person name="Calhoun S."/>
            <person name="Haridas S."/>
            <person name="Kuo A."/>
            <person name="Mondo S."/>
            <person name="Pangilinan J."/>
            <person name="Riley R."/>
            <person name="Labutti K."/>
            <person name="Andreopoulos B."/>
            <person name="Lipzen A."/>
            <person name="Chen C."/>
            <person name="Yanf M."/>
            <person name="Daum C."/>
            <person name="Ng V."/>
            <person name="Clum A."/>
            <person name="Steindorff A."/>
            <person name="Ohm R."/>
            <person name="Martin F."/>
            <person name="Silar P."/>
            <person name="Natvig D."/>
            <person name="Lalanne C."/>
            <person name="Gautier V."/>
            <person name="Ament-Velasquez S.L."/>
            <person name="Kruys A."/>
            <person name="Hutchinson M.I."/>
            <person name="Powell A.J."/>
            <person name="Barry K."/>
            <person name="Miller A.N."/>
            <person name="Grigoriev I.V."/>
            <person name="Debuchy R."/>
            <person name="Gladieux P."/>
            <person name="Thoren M.H."/>
            <person name="Johannesson H."/>
        </authorList>
    </citation>
    <scope>NUCLEOTIDE SEQUENCE</scope>
    <source>
        <strain evidence="2">SMH2532-1</strain>
    </source>
</reference>
<proteinExistence type="predicted"/>
<keyword evidence="3" id="KW-1185">Reference proteome</keyword>
<comment type="caution">
    <text evidence="2">The sequence shown here is derived from an EMBL/GenBank/DDBJ whole genome shotgun (WGS) entry which is preliminary data.</text>
</comment>
<evidence type="ECO:0000256" key="1">
    <source>
        <dbReference type="SAM" id="MobiDB-lite"/>
    </source>
</evidence>
<evidence type="ECO:0000313" key="2">
    <source>
        <dbReference type="EMBL" id="KAK0639390.1"/>
    </source>
</evidence>
<evidence type="ECO:0008006" key="4">
    <source>
        <dbReference type="Google" id="ProtNLM"/>
    </source>
</evidence>
<feature type="region of interest" description="Disordered" evidence="1">
    <location>
        <begin position="292"/>
        <end position="335"/>
    </location>
</feature>
<feature type="region of interest" description="Disordered" evidence="1">
    <location>
        <begin position="394"/>
        <end position="458"/>
    </location>
</feature>
<name>A0AA39XUL0_9PEZI</name>
<dbReference type="EMBL" id="JAULSV010000007">
    <property type="protein sequence ID" value="KAK0639390.1"/>
    <property type="molecule type" value="Genomic_DNA"/>
</dbReference>
<feature type="compositionally biased region" description="Gly residues" evidence="1">
    <location>
        <begin position="425"/>
        <end position="439"/>
    </location>
</feature>
<feature type="compositionally biased region" description="Acidic residues" evidence="1">
    <location>
        <begin position="295"/>
        <end position="307"/>
    </location>
</feature>
<feature type="region of interest" description="Disordered" evidence="1">
    <location>
        <begin position="1"/>
        <end position="36"/>
    </location>
</feature>
<protein>
    <recommendedName>
        <fullName evidence="4">C2H2-type domain-containing protein</fullName>
    </recommendedName>
</protein>
<dbReference type="Gene3D" id="3.30.160.60">
    <property type="entry name" value="Classic Zinc Finger"/>
    <property type="match status" value="1"/>
</dbReference>
<evidence type="ECO:0000313" key="3">
    <source>
        <dbReference type="Proteomes" id="UP001174936"/>
    </source>
</evidence>